<feature type="region of interest" description="Disordered" evidence="1">
    <location>
        <begin position="1"/>
        <end position="78"/>
    </location>
</feature>
<reference evidence="3 4" key="1">
    <citation type="submission" date="2016-08" db="EMBL/GenBank/DDBJ databases">
        <title>A Parts List for Fungal Cellulosomes Revealed by Comparative Genomics.</title>
        <authorList>
            <consortium name="DOE Joint Genome Institute"/>
            <person name="Haitjema C.H."/>
            <person name="Gilmore S.P."/>
            <person name="Henske J.K."/>
            <person name="Solomon K.V."/>
            <person name="De Groot R."/>
            <person name="Kuo A."/>
            <person name="Mondo S.J."/>
            <person name="Salamov A.A."/>
            <person name="Labutti K."/>
            <person name="Zhao Z."/>
            <person name="Chiniquy J."/>
            <person name="Barry K."/>
            <person name="Brewer H.M."/>
            <person name="Purvine S.O."/>
            <person name="Wright A.T."/>
            <person name="Boxma B."/>
            <person name="Van Alen T."/>
            <person name="Hackstein J.H."/>
            <person name="Baker S.E."/>
            <person name="Grigoriev I.V."/>
            <person name="O'Malley M.A."/>
        </authorList>
    </citation>
    <scope>NUCLEOTIDE SEQUENCE [LARGE SCALE GENOMIC DNA]</scope>
    <source>
        <strain evidence="3 4">S4</strain>
    </source>
</reference>
<evidence type="ECO:0000313" key="4">
    <source>
        <dbReference type="Proteomes" id="UP000193944"/>
    </source>
</evidence>
<proteinExistence type="predicted"/>
<gene>
    <name evidence="3" type="ORF">BCR32DRAFT_324629</name>
</gene>
<keyword evidence="2" id="KW-1133">Transmembrane helix</keyword>
<name>A0A1Y1XNE8_9FUNG</name>
<organism evidence="3 4">
    <name type="scientific">Anaeromyces robustus</name>
    <dbReference type="NCBI Taxonomy" id="1754192"/>
    <lineage>
        <taxon>Eukaryota</taxon>
        <taxon>Fungi</taxon>
        <taxon>Fungi incertae sedis</taxon>
        <taxon>Chytridiomycota</taxon>
        <taxon>Chytridiomycota incertae sedis</taxon>
        <taxon>Neocallimastigomycetes</taxon>
        <taxon>Neocallimastigales</taxon>
        <taxon>Neocallimastigaceae</taxon>
        <taxon>Anaeromyces</taxon>
    </lineage>
</organism>
<dbReference type="OrthoDB" id="2143970at2759"/>
<evidence type="ECO:0000313" key="3">
    <source>
        <dbReference type="EMBL" id="ORX87026.1"/>
    </source>
</evidence>
<feature type="transmembrane region" description="Helical" evidence="2">
    <location>
        <begin position="211"/>
        <end position="235"/>
    </location>
</feature>
<keyword evidence="2" id="KW-0472">Membrane</keyword>
<feature type="transmembrane region" description="Helical" evidence="2">
    <location>
        <begin position="88"/>
        <end position="107"/>
    </location>
</feature>
<accession>A0A1Y1XNE8</accession>
<keyword evidence="4" id="KW-1185">Reference proteome</keyword>
<comment type="caution">
    <text evidence="3">The sequence shown here is derived from an EMBL/GenBank/DDBJ whole genome shotgun (WGS) entry which is preliminary data.</text>
</comment>
<feature type="transmembrane region" description="Helical" evidence="2">
    <location>
        <begin position="174"/>
        <end position="199"/>
    </location>
</feature>
<protein>
    <submittedName>
        <fullName evidence="3">Uncharacterized protein</fullName>
    </submittedName>
</protein>
<dbReference type="Proteomes" id="UP000193944">
    <property type="component" value="Unassembled WGS sequence"/>
</dbReference>
<evidence type="ECO:0000256" key="2">
    <source>
        <dbReference type="SAM" id="Phobius"/>
    </source>
</evidence>
<evidence type="ECO:0000256" key="1">
    <source>
        <dbReference type="SAM" id="MobiDB-lite"/>
    </source>
</evidence>
<dbReference type="AlphaFoldDB" id="A0A1Y1XNE8"/>
<keyword evidence="2" id="KW-0812">Transmembrane</keyword>
<sequence>MSSSSSSSSKSSITISPERLKSLDKPRRRLHGPSPNGSRIRLDAKKSKKDKLRKNSKSQKSVSKPTKTKSQKRTRESSTYLNTTDRPYFILIFFVLTSLFLGINAFYQIRISKTGIFHENLDIFNVSKYVFCTAMPLILISVWVSIVLTKMRFLLNKMLVFFLKNLKFFLKPEVILFLIVSFISYRLLLFIPIIFKYIHSVSDVIPYGGPVVSFALIIAFISMMFFLIGWMILIFSYDVSDSIVKGISNTSSYIFGKTFSKFSKKNIKDSDSED</sequence>
<dbReference type="EMBL" id="MCFG01000013">
    <property type="protein sequence ID" value="ORX87026.1"/>
    <property type="molecule type" value="Genomic_DNA"/>
</dbReference>
<reference evidence="3 4" key="2">
    <citation type="submission" date="2016-08" db="EMBL/GenBank/DDBJ databases">
        <title>Pervasive Adenine N6-methylation of Active Genes in Fungi.</title>
        <authorList>
            <consortium name="DOE Joint Genome Institute"/>
            <person name="Mondo S.J."/>
            <person name="Dannebaum R.O."/>
            <person name="Kuo R.C."/>
            <person name="Labutti K."/>
            <person name="Haridas S."/>
            <person name="Kuo A."/>
            <person name="Salamov A."/>
            <person name="Ahrendt S.R."/>
            <person name="Lipzen A."/>
            <person name="Sullivan W."/>
            <person name="Andreopoulos W.B."/>
            <person name="Clum A."/>
            <person name="Lindquist E."/>
            <person name="Daum C."/>
            <person name="Ramamoorthy G.K."/>
            <person name="Gryganskyi A."/>
            <person name="Culley D."/>
            <person name="Magnuson J.K."/>
            <person name="James T.Y."/>
            <person name="O'Malley M.A."/>
            <person name="Stajich J.E."/>
            <person name="Spatafora J.W."/>
            <person name="Visel A."/>
            <person name="Grigoriev I.V."/>
        </authorList>
    </citation>
    <scope>NUCLEOTIDE SEQUENCE [LARGE SCALE GENOMIC DNA]</scope>
    <source>
        <strain evidence="3 4">S4</strain>
    </source>
</reference>
<feature type="compositionally biased region" description="Low complexity" evidence="1">
    <location>
        <begin position="1"/>
        <end position="12"/>
    </location>
</feature>
<feature type="transmembrane region" description="Helical" evidence="2">
    <location>
        <begin position="127"/>
        <end position="148"/>
    </location>
</feature>
<feature type="compositionally biased region" description="Basic residues" evidence="1">
    <location>
        <begin position="46"/>
        <end position="57"/>
    </location>
</feature>